<dbReference type="SUPFAM" id="SSF48179">
    <property type="entry name" value="6-phosphogluconate dehydrogenase C-terminal domain-like"/>
    <property type="match status" value="1"/>
</dbReference>
<dbReference type="PANTHER" id="PTHR43750:SF3">
    <property type="entry name" value="UDP-GLUCOSE 6-DEHYDROGENASE TUAD"/>
    <property type="match status" value="1"/>
</dbReference>
<accession>A0A2Z4Q5U4</accession>
<name>A0A2Z4Q5U4_9CAUD</name>
<dbReference type="InterPro" id="IPR008927">
    <property type="entry name" value="6-PGluconate_DH-like_C_sf"/>
</dbReference>
<dbReference type="Gene3D" id="1.10.1040.10">
    <property type="entry name" value="N-(1-d-carboxylethyl)-l-norvaline Dehydrogenase, domain 2"/>
    <property type="match status" value="1"/>
</dbReference>
<dbReference type="GeneID" id="54993409"/>
<dbReference type="GO" id="GO:0051287">
    <property type="term" value="F:NAD binding"/>
    <property type="evidence" value="ECO:0007669"/>
    <property type="project" value="InterPro"/>
</dbReference>
<dbReference type="GO" id="GO:0016616">
    <property type="term" value="F:oxidoreductase activity, acting on the CH-OH group of donors, NAD or NADP as acceptor"/>
    <property type="evidence" value="ECO:0007669"/>
    <property type="project" value="InterPro"/>
</dbReference>
<gene>
    <name evidence="2" type="primary">86</name>
    <name evidence="2" type="ORF">SEA_METAMORPHOO_86</name>
</gene>
<dbReference type="EMBL" id="MH271304">
    <property type="protein sequence ID" value="AWY05436.1"/>
    <property type="molecule type" value="Genomic_DNA"/>
</dbReference>
<proteinExistence type="predicted"/>
<sequence>MGFGVIGREVFEDYRVGLLSSGHEYMVRDLVHAAPEGYEWDGQHVDLAVILVNTPADDRGGFDYSDLLTAVRNYLPVARYVLIRSTVGLDFLDTALYRAHASRIGFSPEFYGATKWSRRAVLDMGFTIYSTGVPEWFQESVDLTWTYPECVRIGTPAEVILAKLAENAYLATKVTFFHELALAAERYGADPESVRQIVTSDPRIGPAHSFMEEPGWQSHCFDKDVPVYANTVDSGLVRAAVYVNKANLLPARKSPVPPEN</sequence>
<dbReference type="InterPro" id="IPR014026">
    <property type="entry name" value="UDP-Glc/GDP-Man_DH_dimer"/>
</dbReference>
<dbReference type="InterPro" id="IPR013328">
    <property type="entry name" value="6PGD_dom2"/>
</dbReference>
<organism evidence="2 3">
    <name type="scientific">Microbacterium phage Metamorphoo</name>
    <dbReference type="NCBI Taxonomy" id="2201437"/>
    <lineage>
        <taxon>Viruses</taxon>
        <taxon>Duplodnaviria</taxon>
        <taxon>Heunggongvirae</taxon>
        <taxon>Uroviricota</taxon>
        <taxon>Caudoviricetes</taxon>
        <taxon>Hodgkinviridae</taxon>
        <taxon>Metamorphoovirus</taxon>
        <taxon>Metamorphoovirus metamorphoo</taxon>
    </lineage>
</organism>
<evidence type="ECO:0000313" key="2">
    <source>
        <dbReference type="EMBL" id="AWY05436.1"/>
    </source>
</evidence>
<feature type="domain" description="UDP-glucose/GDP-mannose dehydrogenase dimerisation" evidence="1">
    <location>
        <begin position="161"/>
        <end position="234"/>
    </location>
</feature>
<dbReference type="Pfam" id="PF00984">
    <property type="entry name" value="UDPG_MGDP_dh"/>
    <property type="match status" value="1"/>
</dbReference>
<evidence type="ECO:0000259" key="1">
    <source>
        <dbReference type="Pfam" id="PF00984"/>
    </source>
</evidence>
<dbReference type="Proteomes" id="UP000251466">
    <property type="component" value="Segment"/>
</dbReference>
<dbReference type="RefSeq" id="YP_009802856.1">
    <property type="nucleotide sequence ID" value="NC_047988.1"/>
</dbReference>
<dbReference type="PANTHER" id="PTHR43750">
    <property type="entry name" value="UDP-GLUCOSE 6-DEHYDROGENASE TUAD"/>
    <property type="match status" value="1"/>
</dbReference>
<protein>
    <submittedName>
        <fullName evidence="2">UDP-glucose dehydrogenase</fullName>
    </submittedName>
</protein>
<evidence type="ECO:0000313" key="3">
    <source>
        <dbReference type="Proteomes" id="UP000251466"/>
    </source>
</evidence>
<keyword evidence="3" id="KW-1185">Reference proteome</keyword>
<reference evidence="2 3" key="1">
    <citation type="submission" date="2018-04" db="EMBL/GenBank/DDBJ databases">
        <authorList>
            <person name="Harrington T."/>
            <person name="Washburn E."/>
            <person name="Bricker J."/>
            <person name="McKinney A."/>
            <person name="Betsko A.J."/>
            <person name="Garlena R.A."/>
            <person name="Russell D.A."/>
            <person name="Pope W.A."/>
            <person name="Jacobs-Sera D."/>
            <person name="Hatfull G.F."/>
        </authorList>
    </citation>
    <scope>NUCLEOTIDE SEQUENCE [LARGE SCALE GENOMIC DNA]</scope>
</reference>
<dbReference type="KEGG" id="vg:54993409"/>